<proteinExistence type="predicted"/>
<dbReference type="PANTHER" id="PTHR48462">
    <property type="entry name" value="PROTEIN, PUTATIVE-RELATED"/>
    <property type="match status" value="1"/>
</dbReference>
<organism evidence="1 2">
    <name type="scientific">Artemisia annua</name>
    <name type="common">Sweet wormwood</name>
    <dbReference type="NCBI Taxonomy" id="35608"/>
    <lineage>
        <taxon>Eukaryota</taxon>
        <taxon>Viridiplantae</taxon>
        <taxon>Streptophyta</taxon>
        <taxon>Embryophyta</taxon>
        <taxon>Tracheophyta</taxon>
        <taxon>Spermatophyta</taxon>
        <taxon>Magnoliopsida</taxon>
        <taxon>eudicotyledons</taxon>
        <taxon>Gunneridae</taxon>
        <taxon>Pentapetalae</taxon>
        <taxon>asterids</taxon>
        <taxon>campanulids</taxon>
        <taxon>Asterales</taxon>
        <taxon>Asteraceae</taxon>
        <taxon>Asteroideae</taxon>
        <taxon>Anthemideae</taxon>
        <taxon>Artemisiinae</taxon>
        <taxon>Artemisia</taxon>
    </lineage>
</organism>
<reference evidence="1 2" key="1">
    <citation type="journal article" date="2018" name="Mol. Plant">
        <title>The genome of Artemisia annua provides insight into the evolution of Asteraceae family and artemisinin biosynthesis.</title>
        <authorList>
            <person name="Shen Q."/>
            <person name="Zhang L."/>
            <person name="Liao Z."/>
            <person name="Wang S."/>
            <person name="Yan T."/>
            <person name="Shi P."/>
            <person name="Liu M."/>
            <person name="Fu X."/>
            <person name="Pan Q."/>
            <person name="Wang Y."/>
            <person name="Lv Z."/>
            <person name="Lu X."/>
            <person name="Zhang F."/>
            <person name="Jiang W."/>
            <person name="Ma Y."/>
            <person name="Chen M."/>
            <person name="Hao X."/>
            <person name="Li L."/>
            <person name="Tang Y."/>
            <person name="Lv G."/>
            <person name="Zhou Y."/>
            <person name="Sun X."/>
            <person name="Brodelius P.E."/>
            <person name="Rose J.K.C."/>
            <person name="Tang K."/>
        </authorList>
    </citation>
    <scope>NUCLEOTIDE SEQUENCE [LARGE SCALE GENOMIC DNA]</scope>
    <source>
        <strain evidence="2">cv. Huhao1</strain>
        <tissue evidence="1">Leaf</tissue>
    </source>
</reference>
<protein>
    <submittedName>
        <fullName evidence="1">Reverse transcriptase domain-containing protein</fullName>
    </submittedName>
</protein>
<evidence type="ECO:0000313" key="2">
    <source>
        <dbReference type="Proteomes" id="UP000245207"/>
    </source>
</evidence>
<keyword evidence="1" id="KW-0808">Transferase</keyword>
<keyword evidence="1" id="KW-0695">RNA-directed DNA polymerase</keyword>
<dbReference type="Proteomes" id="UP000245207">
    <property type="component" value="Unassembled WGS sequence"/>
</dbReference>
<gene>
    <name evidence="1" type="ORF">CTI12_AA233640</name>
</gene>
<comment type="caution">
    <text evidence="1">The sequence shown here is derived from an EMBL/GenBank/DDBJ whole genome shotgun (WGS) entry which is preliminary data.</text>
</comment>
<evidence type="ECO:0000313" key="1">
    <source>
        <dbReference type="EMBL" id="PWA76212.1"/>
    </source>
</evidence>
<sequence length="163" mass="17931">MYGIAKLFFSLKTRQSVYMEEAALIFDKGLRTLIKNMVICGRPFFGDLQWRLASLPIRFGGLGRAGKPPKPFIPTPVIFTPETVVALSAHTCVTRSEDTVYYHIANALDVSVFKILDPATGVADEAFKASIIKRYRDGAASGKNLNPLYGVFGWVSPSVITID</sequence>
<accession>A0A2U1NRS8</accession>
<keyword evidence="1" id="KW-0548">Nucleotidyltransferase</keyword>
<dbReference type="AlphaFoldDB" id="A0A2U1NRS8"/>
<dbReference type="EMBL" id="PKPP01002301">
    <property type="protein sequence ID" value="PWA76212.1"/>
    <property type="molecule type" value="Genomic_DNA"/>
</dbReference>
<dbReference type="GO" id="GO:0003964">
    <property type="term" value="F:RNA-directed DNA polymerase activity"/>
    <property type="evidence" value="ECO:0007669"/>
    <property type="project" value="UniProtKB-KW"/>
</dbReference>
<keyword evidence="2" id="KW-1185">Reference proteome</keyword>
<dbReference type="PANTHER" id="PTHR48462:SF1">
    <property type="entry name" value="PROTEIN, PUTATIVE-RELATED"/>
    <property type="match status" value="1"/>
</dbReference>
<name>A0A2U1NRS8_ARTAN</name>
<dbReference type="OrthoDB" id="1720535at2759"/>